<dbReference type="Pfam" id="PF01979">
    <property type="entry name" value="Amidohydro_1"/>
    <property type="match status" value="1"/>
</dbReference>
<dbReference type="Proteomes" id="UP001515943">
    <property type="component" value="Unassembled WGS sequence"/>
</dbReference>
<dbReference type="Gene3D" id="2.30.40.10">
    <property type="entry name" value="Urease, subunit C, domain 1"/>
    <property type="match status" value="2"/>
</dbReference>
<dbReference type="InterPro" id="IPR006311">
    <property type="entry name" value="TAT_signal"/>
</dbReference>
<feature type="domain" description="Amidohydrolase-related" evidence="2">
    <location>
        <begin position="87"/>
        <end position="458"/>
    </location>
</feature>
<evidence type="ECO:0000259" key="2">
    <source>
        <dbReference type="Pfam" id="PF01979"/>
    </source>
</evidence>
<dbReference type="Gene3D" id="3.30.110.90">
    <property type="entry name" value="Amidohydrolase"/>
    <property type="match status" value="2"/>
</dbReference>
<name>A0ABX1FNY3_9PSEU</name>
<evidence type="ECO:0000256" key="1">
    <source>
        <dbReference type="SAM" id="MobiDB-lite"/>
    </source>
</evidence>
<feature type="region of interest" description="Disordered" evidence="1">
    <location>
        <begin position="466"/>
        <end position="489"/>
    </location>
</feature>
<feature type="compositionally biased region" description="Basic residues" evidence="1">
    <location>
        <begin position="472"/>
        <end position="489"/>
    </location>
</feature>
<dbReference type="PANTHER" id="PTHR43135">
    <property type="entry name" value="ALPHA-D-RIBOSE 1-METHYLPHOSPHONATE 5-TRIPHOSPHATE DIPHOSPHATASE"/>
    <property type="match status" value="1"/>
</dbReference>
<dbReference type="RefSeq" id="WP_167977388.1">
    <property type="nucleotide sequence ID" value="NZ_VSRL01000134.1"/>
</dbReference>
<proteinExistence type="predicted"/>
<sequence length="500" mass="54035">MGDLARRDVLSWLGKGALGAAVLGAAGPPAFAAGGMVALRGATLIDGTGRAPVRDATVVLAGDRILAAGRHRDVPRGVRVVDVAGKYVIPGLWDLHTHATYFENTVAPLHVVQGVTGIREMWGLPETHDTRRRIESGEVLGPRMVIASAIVDGPGAIWPGADIVRTPSEARAAVHRAKDGGADFVKVYSFLSPECYAAIASEARRLRIPFAGHVPARVPVQDALSQHTHEHLYNLFTSTSDNADELYARLRSLPDDPADPNWWGRQSGRIERAAVATHSPSRASSLFAAMAERGTWQSPTLFVERNMSRSPESIVNDPVALERMRYVPVDLRAQWQAIMSGRPARTPEEVAELVRFGDARMRLLRSMHEAGVGVVAGTDAGFAYVFPGFSLHDELALLVRAGLPPMAALRAATSEAARCLGLDHETGTVTPGKQADLVVLDADPLANITNVSRVHAVVSRAVTSDRPIGRGCSRRSRPPRGNPSRHRRRRWGAACIEWRH</sequence>
<gene>
    <name evidence="3" type="ORF">FXN61_29650</name>
</gene>
<dbReference type="InterPro" id="IPR006680">
    <property type="entry name" value="Amidohydro-rel"/>
</dbReference>
<dbReference type="InterPro" id="IPR032466">
    <property type="entry name" value="Metal_Hydrolase"/>
</dbReference>
<dbReference type="PROSITE" id="PS51318">
    <property type="entry name" value="TAT"/>
    <property type="match status" value="1"/>
</dbReference>
<dbReference type="SUPFAM" id="SSF51338">
    <property type="entry name" value="Composite domain of metallo-dependent hydrolases"/>
    <property type="match status" value="1"/>
</dbReference>
<dbReference type="Gene3D" id="1.20.58.520">
    <property type="entry name" value="Amidohydrolase"/>
    <property type="match status" value="1"/>
</dbReference>
<comment type="caution">
    <text evidence="3">The sequence shown here is derived from an EMBL/GenBank/DDBJ whole genome shotgun (WGS) entry which is preliminary data.</text>
</comment>
<protein>
    <submittedName>
        <fullName evidence="3">Amidohydrolase family protein</fullName>
    </submittedName>
</protein>
<dbReference type="InterPro" id="IPR011059">
    <property type="entry name" value="Metal-dep_hydrolase_composite"/>
</dbReference>
<accession>A0ABX1FNY3</accession>
<dbReference type="EMBL" id="VSRL01000134">
    <property type="protein sequence ID" value="NKE60729.1"/>
    <property type="molecule type" value="Genomic_DNA"/>
</dbReference>
<dbReference type="PANTHER" id="PTHR43135:SF3">
    <property type="entry name" value="ALPHA-D-RIBOSE 1-METHYLPHOSPHONATE 5-TRIPHOSPHATE DIPHOSPHATASE"/>
    <property type="match status" value="1"/>
</dbReference>
<dbReference type="Gene3D" id="3.40.50.10910">
    <property type="entry name" value="Amidohydrolase"/>
    <property type="match status" value="1"/>
</dbReference>
<dbReference type="SUPFAM" id="SSF51556">
    <property type="entry name" value="Metallo-dependent hydrolases"/>
    <property type="match status" value="1"/>
</dbReference>
<evidence type="ECO:0000313" key="4">
    <source>
        <dbReference type="Proteomes" id="UP001515943"/>
    </source>
</evidence>
<organism evidence="3 4">
    <name type="scientific">Lentzea indica</name>
    <dbReference type="NCBI Taxonomy" id="2604800"/>
    <lineage>
        <taxon>Bacteria</taxon>
        <taxon>Bacillati</taxon>
        <taxon>Actinomycetota</taxon>
        <taxon>Actinomycetes</taxon>
        <taxon>Pseudonocardiales</taxon>
        <taxon>Pseudonocardiaceae</taxon>
        <taxon>Lentzea</taxon>
    </lineage>
</organism>
<keyword evidence="4" id="KW-1185">Reference proteome</keyword>
<evidence type="ECO:0000313" key="3">
    <source>
        <dbReference type="EMBL" id="NKE60729.1"/>
    </source>
</evidence>
<reference evidence="3 4" key="1">
    <citation type="submission" date="2019-08" db="EMBL/GenBank/DDBJ databases">
        <title>Lentzea from Indian Himalayas.</title>
        <authorList>
            <person name="Mandal S."/>
            <person name="Mallick Gupta A."/>
            <person name="Maiti P.K."/>
            <person name="Sarkar J."/>
            <person name="Mandal S."/>
        </authorList>
    </citation>
    <scope>NUCLEOTIDE SEQUENCE [LARGE SCALE GENOMIC DNA]</scope>
    <source>
        <strain evidence="3 4">PSKA42</strain>
    </source>
</reference>
<dbReference type="InterPro" id="IPR051781">
    <property type="entry name" value="Metallo-dep_Hydrolase"/>
</dbReference>